<keyword evidence="3" id="KW-1185">Reference proteome</keyword>
<feature type="region of interest" description="Disordered" evidence="1">
    <location>
        <begin position="90"/>
        <end position="122"/>
    </location>
</feature>
<reference evidence="2 3" key="1">
    <citation type="journal article" date="2024" name="Ann. Entomol. Soc. Am.">
        <title>Genomic analyses of the southern and eastern yellowjacket wasps (Hymenoptera: Vespidae) reveal evolutionary signatures of social life.</title>
        <authorList>
            <person name="Catto M.A."/>
            <person name="Caine P.B."/>
            <person name="Orr S.E."/>
            <person name="Hunt B.G."/>
            <person name="Goodisman M.A.D."/>
        </authorList>
    </citation>
    <scope>NUCLEOTIDE SEQUENCE [LARGE SCALE GENOMIC DNA]</scope>
    <source>
        <strain evidence="2">232</strain>
        <tissue evidence="2">Head and thorax</tissue>
    </source>
</reference>
<sequence length="163" mass="19253">MNRFGNSTMHVPLHRYCYNAADAAARDIVVDFGREYFETPSQRLSSRFEMANLACWLSWEYAKFQSWEPELKMDVLREREVKDSLERQLQDEQKVRGKKNDLARPDARGNTRLRQQQSISQPAQCQYMNMTDKQIMRILHRNHPKSSRGHPQRPSREAVNSEP</sequence>
<organism evidence="2 3">
    <name type="scientific">Vespula maculifrons</name>
    <name type="common">Eastern yellow jacket</name>
    <name type="synonym">Wasp</name>
    <dbReference type="NCBI Taxonomy" id="7453"/>
    <lineage>
        <taxon>Eukaryota</taxon>
        <taxon>Metazoa</taxon>
        <taxon>Ecdysozoa</taxon>
        <taxon>Arthropoda</taxon>
        <taxon>Hexapoda</taxon>
        <taxon>Insecta</taxon>
        <taxon>Pterygota</taxon>
        <taxon>Neoptera</taxon>
        <taxon>Endopterygota</taxon>
        <taxon>Hymenoptera</taxon>
        <taxon>Apocrita</taxon>
        <taxon>Aculeata</taxon>
        <taxon>Vespoidea</taxon>
        <taxon>Vespidae</taxon>
        <taxon>Vespinae</taxon>
        <taxon>Vespula</taxon>
    </lineage>
</organism>
<comment type="caution">
    <text evidence="2">The sequence shown here is derived from an EMBL/GenBank/DDBJ whole genome shotgun (WGS) entry which is preliminary data.</text>
</comment>
<gene>
    <name evidence="2" type="ORF">V1477_000439</name>
</gene>
<dbReference type="EMBL" id="JAYRBN010000007">
    <property type="protein sequence ID" value="KAL2751281.1"/>
    <property type="molecule type" value="Genomic_DNA"/>
</dbReference>
<name>A0ABD2D1N7_VESMC</name>
<feature type="compositionally biased region" description="Basic residues" evidence="1">
    <location>
        <begin position="141"/>
        <end position="153"/>
    </location>
</feature>
<evidence type="ECO:0000256" key="1">
    <source>
        <dbReference type="SAM" id="MobiDB-lite"/>
    </source>
</evidence>
<evidence type="ECO:0000313" key="2">
    <source>
        <dbReference type="EMBL" id="KAL2751281.1"/>
    </source>
</evidence>
<accession>A0ABD2D1N7</accession>
<feature type="non-terminal residue" evidence="2">
    <location>
        <position position="163"/>
    </location>
</feature>
<evidence type="ECO:0000313" key="3">
    <source>
        <dbReference type="Proteomes" id="UP001607303"/>
    </source>
</evidence>
<protein>
    <submittedName>
        <fullName evidence="2">Dachshund 2-like</fullName>
    </submittedName>
</protein>
<proteinExistence type="predicted"/>
<dbReference type="Proteomes" id="UP001607303">
    <property type="component" value="Unassembled WGS sequence"/>
</dbReference>
<dbReference type="AlphaFoldDB" id="A0ABD2D1N7"/>
<feature type="compositionally biased region" description="Basic and acidic residues" evidence="1">
    <location>
        <begin position="90"/>
        <end position="109"/>
    </location>
</feature>
<feature type="region of interest" description="Disordered" evidence="1">
    <location>
        <begin position="141"/>
        <end position="163"/>
    </location>
</feature>